<dbReference type="CDD" id="cd03241">
    <property type="entry name" value="ABC_RecN"/>
    <property type="match status" value="2"/>
</dbReference>
<dbReference type="GO" id="GO:0009432">
    <property type="term" value="P:SOS response"/>
    <property type="evidence" value="ECO:0007669"/>
    <property type="project" value="TreeGrafter"/>
</dbReference>
<evidence type="ECO:0000256" key="3">
    <source>
        <dbReference type="ARBA" id="ARBA00021315"/>
    </source>
</evidence>
<dbReference type="SMART" id="SM00382">
    <property type="entry name" value="AAA"/>
    <property type="match status" value="1"/>
</dbReference>
<evidence type="ECO:0000256" key="1">
    <source>
        <dbReference type="ARBA" id="ARBA00003618"/>
    </source>
</evidence>
<accession>A0A6J7NZQ0</accession>
<evidence type="ECO:0000256" key="9">
    <source>
        <dbReference type="SAM" id="Coils"/>
    </source>
</evidence>
<keyword evidence="5" id="KW-0227">DNA damage</keyword>
<proteinExistence type="inferred from homology"/>
<dbReference type="PIRSF" id="PIRSF003128">
    <property type="entry name" value="RecN"/>
    <property type="match status" value="1"/>
</dbReference>
<feature type="domain" description="AAA+ ATPase" evidence="10">
    <location>
        <begin position="21"/>
        <end position="478"/>
    </location>
</feature>
<dbReference type="InterPro" id="IPR027417">
    <property type="entry name" value="P-loop_NTPase"/>
</dbReference>
<reference evidence="11" key="1">
    <citation type="submission" date="2020-05" db="EMBL/GenBank/DDBJ databases">
        <authorList>
            <person name="Chiriac C."/>
            <person name="Salcher M."/>
            <person name="Ghai R."/>
            <person name="Kavagutti S V."/>
        </authorList>
    </citation>
    <scope>NUCLEOTIDE SEQUENCE</scope>
</reference>
<keyword evidence="7" id="KW-0234">DNA repair</keyword>
<gene>
    <name evidence="11" type="ORF">UFOPK3954_01423</name>
</gene>
<sequence length="527" mass="56200">MLTELHIENLGVIERLDLVLGAGFTVLTGETGAGKTMLVGAIELLLGGRADSAFVRPGADEARVEGRFVVGDDEVVLARTIPHDGRSRAYVDGRLATVSVLQEHGQRLVDLYGQHAHQSLLSVAAQRAALDRFAGTDLVTLRETRARLTEIDASLASLGGDARARAREVDLLRFQRDEIDAASVSDQDEEHQLEQLEDLLSSAQSHREAAYRALVALDDDSGALDSLGTAVSALGTRSPFAPSVERLRNAIADLRDVAADLRSQAENIDDDPERLGQVRERRQLLRELRRKYGESLGDVVAYRDEVATRLEELEGFEAMAARLESERGRAVSAERDAAAAVARTRRNGAPALGEAIAARVQALAMPRARVEIVVGAQDPGDDVMFMLGANPGEPALPLSKVASGGELARTMLALRLVLTEAPDTLVFDEVDAGIGGSAAIAVGEALADLGRRHQVLAVTHLAQVAALADRQVVVSKCVLDGRTVASAVVVDGAARVEEIARMLSGGVGSTAAKRHASELLRSRRVEH</sequence>
<dbReference type="GO" id="GO:0006310">
    <property type="term" value="P:DNA recombination"/>
    <property type="evidence" value="ECO:0007669"/>
    <property type="project" value="InterPro"/>
</dbReference>
<evidence type="ECO:0000256" key="2">
    <source>
        <dbReference type="ARBA" id="ARBA00009441"/>
    </source>
</evidence>
<dbReference type="SUPFAM" id="SSF52540">
    <property type="entry name" value="P-loop containing nucleoside triphosphate hydrolases"/>
    <property type="match status" value="1"/>
</dbReference>
<dbReference type="InterPro" id="IPR003593">
    <property type="entry name" value="AAA+_ATPase"/>
</dbReference>
<evidence type="ECO:0000256" key="6">
    <source>
        <dbReference type="ARBA" id="ARBA00022840"/>
    </source>
</evidence>
<dbReference type="PANTHER" id="PTHR11059">
    <property type="entry name" value="DNA REPAIR PROTEIN RECN"/>
    <property type="match status" value="1"/>
</dbReference>
<evidence type="ECO:0000256" key="5">
    <source>
        <dbReference type="ARBA" id="ARBA00022763"/>
    </source>
</evidence>
<keyword evidence="4" id="KW-0547">Nucleotide-binding</keyword>
<name>A0A6J7NZQ0_9ZZZZ</name>
<organism evidence="11">
    <name type="scientific">freshwater metagenome</name>
    <dbReference type="NCBI Taxonomy" id="449393"/>
    <lineage>
        <taxon>unclassified sequences</taxon>
        <taxon>metagenomes</taxon>
        <taxon>ecological metagenomes</taxon>
    </lineage>
</organism>
<keyword evidence="9" id="KW-0175">Coiled coil</keyword>
<protein>
    <recommendedName>
        <fullName evidence="3">DNA repair protein RecN</fullName>
    </recommendedName>
    <alternativeName>
        <fullName evidence="8">Recombination protein N</fullName>
    </alternativeName>
</protein>
<keyword evidence="6" id="KW-0067">ATP-binding</keyword>
<dbReference type="GO" id="GO:0005524">
    <property type="term" value="F:ATP binding"/>
    <property type="evidence" value="ECO:0007669"/>
    <property type="project" value="UniProtKB-KW"/>
</dbReference>
<evidence type="ECO:0000313" key="11">
    <source>
        <dbReference type="EMBL" id="CAB4995384.1"/>
    </source>
</evidence>
<evidence type="ECO:0000256" key="7">
    <source>
        <dbReference type="ARBA" id="ARBA00023204"/>
    </source>
</evidence>
<dbReference type="InterPro" id="IPR004604">
    <property type="entry name" value="DNA_recomb/repair_RecN"/>
</dbReference>
<feature type="coiled-coil region" evidence="9">
    <location>
        <begin position="244"/>
        <end position="271"/>
    </location>
</feature>
<dbReference type="PANTHER" id="PTHR11059:SF0">
    <property type="entry name" value="DNA REPAIR PROTEIN RECN"/>
    <property type="match status" value="1"/>
</dbReference>
<evidence type="ECO:0000256" key="4">
    <source>
        <dbReference type="ARBA" id="ARBA00022741"/>
    </source>
</evidence>
<dbReference type="Pfam" id="PF02463">
    <property type="entry name" value="SMC_N"/>
    <property type="match status" value="1"/>
</dbReference>
<comment type="function">
    <text evidence="1">May be involved in recombinational repair of damaged DNA.</text>
</comment>
<comment type="similarity">
    <text evidence="2">Belongs to the RecN family.</text>
</comment>
<dbReference type="GO" id="GO:0043590">
    <property type="term" value="C:bacterial nucleoid"/>
    <property type="evidence" value="ECO:0007669"/>
    <property type="project" value="TreeGrafter"/>
</dbReference>
<dbReference type="AlphaFoldDB" id="A0A6J7NZQ0"/>
<evidence type="ECO:0000259" key="10">
    <source>
        <dbReference type="SMART" id="SM00382"/>
    </source>
</evidence>
<dbReference type="Gene3D" id="3.40.50.300">
    <property type="entry name" value="P-loop containing nucleotide triphosphate hydrolases"/>
    <property type="match status" value="2"/>
</dbReference>
<dbReference type="NCBIfam" id="TIGR00634">
    <property type="entry name" value="recN"/>
    <property type="match status" value="1"/>
</dbReference>
<evidence type="ECO:0000256" key="8">
    <source>
        <dbReference type="ARBA" id="ARBA00033408"/>
    </source>
</evidence>
<dbReference type="GO" id="GO:0006281">
    <property type="term" value="P:DNA repair"/>
    <property type="evidence" value="ECO:0007669"/>
    <property type="project" value="UniProtKB-KW"/>
</dbReference>
<dbReference type="EMBL" id="CAFBON010000147">
    <property type="protein sequence ID" value="CAB4995384.1"/>
    <property type="molecule type" value="Genomic_DNA"/>
</dbReference>
<dbReference type="InterPro" id="IPR003395">
    <property type="entry name" value="RecF/RecN/SMC_N"/>
</dbReference>